<reference evidence="4 5" key="1">
    <citation type="journal article" date="2016" name="G3 (Bethesda)">
        <title>First Draft Assembly and Annotation of the Genome of a California Endemic Oak Quercus lobata Nee (Fagaceae).</title>
        <authorList>
            <person name="Sork V.L."/>
            <person name="Fitz-Gibbon S.T."/>
            <person name="Puiu D."/>
            <person name="Crepeau M."/>
            <person name="Gugger P.F."/>
            <person name="Sherman R."/>
            <person name="Stevens K."/>
            <person name="Langley C.H."/>
            <person name="Pellegrini M."/>
            <person name="Salzberg S.L."/>
        </authorList>
    </citation>
    <scope>NUCLEOTIDE SEQUENCE [LARGE SCALE GENOMIC DNA]</scope>
    <source>
        <strain evidence="4 5">cv. SW786</strain>
    </source>
</reference>
<dbReference type="InParanoid" id="A0A7N2L5W1"/>
<dbReference type="PANTHER" id="PTHR31286:SF167">
    <property type="entry name" value="OS09G0268800 PROTEIN"/>
    <property type="match status" value="1"/>
</dbReference>
<protein>
    <recommendedName>
        <fullName evidence="3">CCHC-type domain-containing protein</fullName>
    </recommendedName>
</protein>
<dbReference type="Proteomes" id="UP000594261">
    <property type="component" value="Chromosome 3"/>
</dbReference>
<feature type="compositionally biased region" description="Low complexity" evidence="2">
    <location>
        <begin position="269"/>
        <end position="281"/>
    </location>
</feature>
<feature type="domain" description="CCHC-type" evidence="3">
    <location>
        <begin position="208"/>
        <end position="221"/>
    </location>
</feature>
<evidence type="ECO:0000313" key="4">
    <source>
        <dbReference type="EnsemblPlants" id="QL03p023077:mrna"/>
    </source>
</evidence>
<accession>A0A7N2L5W1</accession>
<dbReference type="Pfam" id="PF14111">
    <property type="entry name" value="DUF4283"/>
    <property type="match status" value="1"/>
</dbReference>
<dbReference type="Pfam" id="PF14392">
    <property type="entry name" value="zf-CCHC_4"/>
    <property type="match status" value="1"/>
</dbReference>
<sequence>MDMDFIERIQNITLTEEEGEVIKVGGTHRDKILEECSLNLLGHFPTTRSYYQGAAKSLIRSVWKMGPDLKIVDVGGGLFQFKFALESQLKWVIHNGPWSFENHPLVLRRWERGMTASTVTFISIPLWVQVWGLPFDLIFEEACRDIGGGLGKVVEIDTKALSSEQARFVRVRVEIPLNKPLRRSGVVANPEGDKVRVSFKYECLVGFCYQCGKIGHEAKECSCPRDQNQRGYPYGEWLKAGFKWPAKISDRREEQPPYRDFGYDGIHGTRSPSRTTQPPSSGAGSDLAGTECSQGYVTNISKPLGAVIKEKESHVGTTVLMDTLISGFTSPQKEIDLSHNEGDVSMTAISPETDPVKTCTNTKQPREAARELHKKQVGQMWKRLAHNPTSSTSVSSVVPIAVGSKRMYKDTVSTKDESLVEGSCKNSKRGRLVGDNHDTIFPTAEAEE</sequence>
<evidence type="ECO:0000313" key="5">
    <source>
        <dbReference type="Proteomes" id="UP000594261"/>
    </source>
</evidence>
<dbReference type="PANTHER" id="PTHR31286">
    <property type="entry name" value="GLYCINE-RICH CELL WALL STRUCTURAL PROTEIN 1.8-LIKE"/>
    <property type="match status" value="1"/>
</dbReference>
<organism evidence="4 5">
    <name type="scientific">Quercus lobata</name>
    <name type="common">Valley oak</name>
    <dbReference type="NCBI Taxonomy" id="97700"/>
    <lineage>
        <taxon>Eukaryota</taxon>
        <taxon>Viridiplantae</taxon>
        <taxon>Streptophyta</taxon>
        <taxon>Embryophyta</taxon>
        <taxon>Tracheophyta</taxon>
        <taxon>Spermatophyta</taxon>
        <taxon>Magnoliopsida</taxon>
        <taxon>eudicotyledons</taxon>
        <taxon>Gunneridae</taxon>
        <taxon>Pentapetalae</taxon>
        <taxon>rosids</taxon>
        <taxon>fabids</taxon>
        <taxon>Fagales</taxon>
        <taxon>Fagaceae</taxon>
        <taxon>Quercus</taxon>
    </lineage>
</organism>
<keyword evidence="1" id="KW-0862">Zinc</keyword>
<dbReference type="EnsemblPlants" id="QL03p023077:mrna">
    <property type="protein sequence ID" value="QL03p023077:mrna"/>
    <property type="gene ID" value="QL03p023077"/>
</dbReference>
<dbReference type="AlphaFoldDB" id="A0A7N2L5W1"/>
<evidence type="ECO:0000256" key="1">
    <source>
        <dbReference type="PROSITE-ProRule" id="PRU00047"/>
    </source>
</evidence>
<evidence type="ECO:0000259" key="3">
    <source>
        <dbReference type="PROSITE" id="PS50158"/>
    </source>
</evidence>
<dbReference type="InterPro" id="IPR025836">
    <property type="entry name" value="Zn_knuckle_CX2CX4HX4C"/>
</dbReference>
<dbReference type="InterPro" id="IPR025558">
    <property type="entry name" value="DUF4283"/>
</dbReference>
<reference evidence="4" key="2">
    <citation type="submission" date="2021-01" db="UniProtKB">
        <authorList>
            <consortium name="EnsemblPlants"/>
        </authorList>
    </citation>
    <scope>IDENTIFICATION</scope>
</reference>
<keyword evidence="1" id="KW-0863">Zinc-finger</keyword>
<dbReference type="Gramene" id="QL03p023077:mrna">
    <property type="protein sequence ID" value="QL03p023077:mrna"/>
    <property type="gene ID" value="QL03p023077"/>
</dbReference>
<proteinExistence type="predicted"/>
<dbReference type="PROSITE" id="PS50158">
    <property type="entry name" value="ZF_CCHC"/>
    <property type="match status" value="1"/>
</dbReference>
<dbReference type="InterPro" id="IPR040256">
    <property type="entry name" value="At4g02000-like"/>
</dbReference>
<evidence type="ECO:0000256" key="2">
    <source>
        <dbReference type="SAM" id="MobiDB-lite"/>
    </source>
</evidence>
<dbReference type="GO" id="GO:0003676">
    <property type="term" value="F:nucleic acid binding"/>
    <property type="evidence" value="ECO:0007669"/>
    <property type="project" value="InterPro"/>
</dbReference>
<keyword evidence="1" id="KW-0479">Metal-binding</keyword>
<dbReference type="InterPro" id="IPR001878">
    <property type="entry name" value="Znf_CCHC"/>
</dbReference>
<dbReference type="GO" id="GO:0008270">
    <property type="term" value="F:zinc ion binding"/>
    <property type="evidence" value="ECO:0007669"/>
    <property type="project" value="UniProtKB-KW"/>
</dbReference>
<feature type="region of interest" description="Disordered" evidence="2">
    <location>
        <begin position="249"/>
        <end position="288"/>
    </location>
</feature>
<name>A0A7N2L5W1_QUELO</name>
<keyword evidence="5" id="KW-1185">Reference proteome</keyword>
<dbReference type="EMBL" id="LRBV02000003">
    <property type="status" value="NOT_ANNOTATED_CDS"/>
    <property type="molecule type" value="Genomic_DNA"/>
</dbReference>